<evidence type="ECO:0000256" key="1">
    <source>
        <dbReference type="SAM" id="SignalP"/>
    </source>
</evidence>
<dbReference type="OMA" id="YRERHAC"/>
<dbReference type="InParanoid" id="A0A084QXQ3"/>
<organism evidence="2 3">
    <name type="scientific">Stachybotrys chlorohalonatus (strain IBT 40285)</name>
    <dbReference type="NCBI Taxonomy" id="1283841"/>
    <lineage>
        <taxon>Eukaryota</taxon>
        <taxon>Fungi</taxon>
        <taxon>Dikarya</taxon>
        <taxon>Ascomycota</taxon>
        <taxon>Pezizomycotina</taxon>
        <taxon>Sordariomycetes</taxon>
        <taxon>Hypocreomycetidae</taxon>
        <taxon>Hypocreales</taxon>
        <taxon>Stachybotryaceae</taxon>
        <taxon>Stachybotrys</taxon>
    </lineage>
</organism>
<dbReference type="EMBL" id="KL659725">
    <property type="protein sequence ID" value="KFA68738.1"/>
    <property type="molecule type" value="Genomic_DNA"/>
</dbReference>
<evidence type="ECO:0000313" key="2">
    <source>
        <dbReference type="EMBL" id="KFA68738.1"/>
    </source>
</evidence>
<dbReference type="AlphaFoldDB" id="A0A084QXQ3"/>
<keyword evidence="1" id="KW-0732">Signal</keyword>
<name>A0A084QXQ3_STAC4</name>
<protein>
    <submittedName>
        <fullName evidence="2">Uncharacterized protein</fullName>
    </submittedName>
</protein>
<proteinExistence type="predicted"/>
<feature type="signal peptide" evidence="1">
    <location>
        <begin position="1"/>
        <end position="23"/>
    </location>
</feature>
<reference evidence="2 3" key="1">
    <citation type="journal article" date="2014" name="BMC Genomics">
        <title>Comparative genome sequencing reveals chemotype-specific gene clusters in the toxigenic black mold Stachybotrys.</title>
        <authorList>
            <person name="Semeiks J."/>
            <person name="Borek D."/>
            <person name="Otwinowski Z."/>
            <person name="Grishin N.V."/>
        </authorList>
    </citation>
    <scope>NUCLEOTIDE SEQUENCE [LARGE SCALE GENOMIC DNA]</scope>
    <source>
        <strain evidence="2 3">IBT 40285</strain>
    </source>
</reference>
<keyword evidence="3" id="KW-1185">Reference proteome</keyword>
<dbReference type="STRING" id="1283841.A0A084QXQ3"/>
<dbReference type="OrthoDB" id="10261408at2759"/>
<dbReference type="Proteomes" id="UP000028524">
    <property type="component" value="Unassembled WGS sequence"/>
</dbReference>
<sequence>MNSLNRIWRPLAVILYLTATASASVGGSYIRMGTVYGSLSLTLSTSDIWLHAALLDVVRPFTGNIPQETVRWKTFVAPDSSARAAYNASVNQLKRLVLDYRSNYESSCYSLLWQTGMLYLVNAILETPRDPEWHLYFLLCIYGYEALRRPYGVSATIGKGLLSMILRDTDMSGGEARRILEQLQGGEALELRNHLRARFMADLKMAPVDPKNASVESLAKQFETLALFNDLLHQDDMDTS</sequence>
<feature type="chain" id="PRO_5001779784" evidence="1">
    <location>
        <begin position="24"/>
        <end position="240"/>
    </location>
</feature>
<dbReference type="HOGENOM" id="CLU_1157036_0_0_1"/>
<gene>
    <name evidence="2" type="ORF">S40285_09554</name>
</gene>
<accession>A0A084QXQ3</accession>
<evidence type="ECO:0000313" key="3">
    <source>
        <dbReference type="Proteomes" id="UP000028524"/>
    </source>
</evidence>